<keyword evidence="5" id="KW-1185">Reference proteome</keyword>
<gene>
    <name evidence="4" type="ORF">GCM10010470_65070</name>
</gene>
<comment type="caution">
    <text evidence="4">The sequence shown here is derived from an EMBL/GenBank/DDBJ whole genome shotgun (WGS) entry which is preliminary data.</text>
</comment>
<evidence type="ECO:0000313" key="5">
    <source>
        <dbReference type="Proteomes" id="UP001500979"/>
    </source>
</evidence>
<dbReference type="RefSeq" id="WP_344686219.1">
    <property type="nucleotide sequence ID" value="NZ_BAAAUX010000043.1"/>
</dbReference>
<dbReference type="Pfam" id="PF22685">
    <property type="entry name" value="Gal80p_C-like"/>
    <property type="match status" value="1"/>
</dbReference>
<dbReference type="Gene3D" id="3.40.50.720">
    <property type="entry name" value="NAD(P)-binding Rossmann-like Domain"/>
    <property type="match status" value="1"/>
</dbReference>
<evidence type="ECO:0000313" key="4">
    <source>
        <dbReference type="EMBL" id="GAA2820781.1"/>
    </source>
</evidence>
<feature type="domain" description="Gal80p-like C-terminal" evidence="3">
    <location>
        <begin position="135"/>
        <end position="276"/>
    </location>
</feature>
<dbReference type="Gene3D" id="3.30.360.10">
    <property type="entry name" value="Dihydrodipicolinate Reductase, domain 2"/>
    <property type="match status" value="1"/>
</dbReference>
<evidence type="ECO:0000259" key="2">
    <source>
        <dbReference type="Pfam" id="PF01408"/>
    </source>
</evidence>
<dbReference type="InterPro" id="IPR050463">
    <property type="entry name" value="Gfo/Idh/MocA_oxidrdct_glycsds"/>
</dbReference>
<accession>A0ABN3VN70</accession>
<feature type="domain" description="Gfo/Idh/MocA-like oxidoreductase N-terminal" evidence="2">
    <location>
        <begin position="6"/>
        <end position="127"/>
    </location>
</feature>
<evidence type="ECO:0000259" key="3">
    <source>
        <dbReference type="Pfam" id="PF22685"/>
    </source>
</evidence>
<organism evidence="4 5">
    <name type="scientific">Saccharopolyspora taberi</name>
    <dbReference type="NCBI Taxonomy" id="60895"/>
    <lineage>
        <taxon>Bacteria</taxon>
        <taxon>Bacillati</taxon>
        <taxon>Actinomycetota</taxon>
        <taxon>Actinomycetes</taxon>
        <taxon>Pseudonocardiales</taxon>
        <taxon>Pseudonocardiaceae</taxon>
        <taxon>Saccharopolyspora</taxon>
    </lineage>
</organism>
<dbReference type="Pfam" id="PF01408">
    <property type="entry name" value="GFO_IDH_MocA"/>
    <property type="match status" value="1"/>
</dbReference>
<dbReference type="PANTHER" id="PTHR43818:SF11">
    <property type="entry name" value="BCDNA.GH03377"/>
    <property type="match status" value="1"/>
</dbReference>
<dbReference type="InterPro" id="IPR055080">
    <property type="entry name" value="Gal80p-like_C"/>
</dbReference>
<dbReference type="SUPFAM" id="SSF51735">
    <property type="entry name" value="NAD(P)-binding Rossmann-fold domains"/>
    <property type="match status" value="1"/>
</dbReference>
<dbReference type="PANTHER" id="PTHR43818">
    <property type="entry name" value="BCDNA.GH03377"/>
    <property type="match status" value="1"/>
</dbReference>
<dbReference type="Proteomes" id="UP001500979">
    <property type="component" value="Unassembled WGS sequence"/>
</dbReference>
<sequence length="371" mass="39283">MAVGQIKVGIIGASPERGWAQRAHVPALRALPRFTITAVGTTRAESAARAAEQYGAAHAFTDPRRLAEHPDVDLVSITVKVPGHAELVRAALDAGKHVYCEWPLALTTTEAEELARAAEAAGVHNVVGLQARQSPAFARARELIAEGHLGRVTSVNAYVSRSKGAAERIPGWSAYTYDVANGAGLLEVSGGHTLDLLEQLTGGIGELSATLSVQHPHHVVAETGEPIEATSPDHLVLNATTTSSAVMSAVVHDGATAQPETRIEVRGTRGDLALTSPGDESLEDTQLQVSELRLRERREPGQWRDLDVPNGLPTSLTAAAPRNVARLYAEIAEGIDSGTQTAPDFAAGVRLHRLLDAIRLSADSGMRQQVE</sequence>
<keyword evidence="1" id="KW-0560">Oxidoreductase</keyword>
<reference evidence="4 5" key="1">
    <citation type="journal article" date="2019" name="Int. J. Syst. Evol. Microbiol.">
        <title>The Global Catalogue of Microorganisms (GCM) 10K type strain sequencing project: providing services to taxonomists for standard genome sequencing and annotation.</title>
        <authorList>
            <consortium name="The Broad Institute Genomics Platform"/>
            <consortium name="The Broad Institute Genome Sequencing Center for Infectious Disease"/>
            <person name="Wu L."/>
            <person name="Ma J."/>
        </authorList>
    </citation>
    <scope>NUCLEOTIDE SEQUENCE [LARGE SCALE GENOMIC DNA]</scope>
    <source>
        <strain evidence="4 5">JCM 9383</strain>
    </source>
</reference>
<dbReference type="EMBL" id="BAAAUX010000043">
    <property type="protein sequence ID" value="GAA2820781.1"/>
    <property type="molecule type" value="Genomic_DNA"/>
</dbReference>
<evidence type="ECO:0000256" key="1">
    <source>
        <dbReference type="ARBA" id="ARBA00023002"/>
    </source>
</evidence>
<dbReference type="SUPFAM" id="SSF55347">
    <property type="entry name" value="Glyceraldehyde-3-phosphate dehydrogenase-like, C-terminal domain"/>
    <property type="match status" value="1"/>
</dbReference>
<name>A0ABN3VN70_9PSEU</name>
<proteinExistence type="predicted"/>
<dbReference type="InterPro" id="IPR036291">
    <property type="entry name" value="NAD(P)-bd_dom_sf"/>
</dbReference>
<dbReference type="InterPro" id="IPR000683">
    <property type="entry name" value="Gfo/Idh/MocA-like_OxRdtase_N"/>
</dbReference>
<protein>
    <submittedName>
        <fullName evidence="4">Gfo/Idh/MocA family oxidoreductase</fullName>
    </submittedName>
</protein>